<protein>
    <submittedName>
        <fullName evidence="2">YggT family protein</fullName>
    </submittedName>
</protein>
<dbReference type="Pfam" id="PF02325">
    <property type="entry name" value="CCB3_YggT"/>
    <property type="match status" value="1"/>
</dbReference>
<sequence length="104" mass="11925">MKHLLSAKFVKQLLVFVFSMMEGMLLLRVVLKLVAANPESLFVNWIYNTTYPIVYPFLGMFPSGIQGLSYEIEFSTLTAMVIYAIVGYALLYFIGLLEKPKKKY</sequence>
<keyword evidence="1" id="KW-0472">Membrane</keyword>
<dbReference type="GO" id="GO:0016020">
    <property type="term" value="C:membrane"/>
    <property type="evidence" value="ECO:0007669"/>
    <property type="project" value="InterPro"/>
</dbReference>
<name>A0A955LL12_UNCKA</name>
<reference evidence="2" key="1">
    <citation type="submission" date="2020-04" db="EMBL/GenBank/DDBJ databases">
        <authorList>
            <person name="Zhang T."/>
        </authorList>
    </citation>
    <scope>NUCLEOTIDE SEQUENCE</scope>
    <source>
        <strain evidence="2">HKST-UBA03</strain>
    </source>
</reference>
<dbReference type="Proteomes" id="UP000751518">
    <property type="component" value="Unassembled WGS sequence"/>
</dbReference>
<gene>
    <name evidence="2" type="ORF">KC614_04680</name>
</gene>
<evidence type="ECO:0000256" key="1">
    <source>
        <dbReference type="SAM" id="Phobius"/>
    </source>
</evidence>
<evidence type="ECO:0000313" key="2">
    <source>
        <dbReference type="EMBL" id="MCA9392460.1"/>
    </source>
</evidence>
<reference evidence="2" key="2">
    <citation type="journal article" date="2021" name="Microbiome">
        <title>Successional dynamics and alternative stable states in a saline activated sludge microbial community over 9 years.</title>
        <authorList>
            <person name="Wang Y."/>
            <person name="Ye J."/>
            <person name="Ju F."/>
            <person name="Liu L."/>
            <person name="Boyd J.A."/>
            <person name="Deng Y."/>
            <person name="Parks D.H."/>
            <person name="Jiang X."/>
            <person name="Yin X."/>
            <person name="Woodcroft B.J."/>
            <person name="Tyson G.W."/>
            <person name="Hugenholtz P."/>
            <person name="Polz M.F."/>
            <person name="Zhang T."/>
        </authorList>
    </citation>
    <scope>NUCLEOTIDE SEQUENCE</scope>
    <source>
        <strain evidence="2">HKST-UBA03</strain>
    </source>
</reference>
<dbReference type="EMBL" id="JAGQKZ010000057">
    <property type="protein sequence ID" value="MCA9392460.1"/>
    <property type="molecule type" value="Genomic_DNA"/>
</dbReference>
<comment type="caution">
    <text evidence="2">The sequence shown here is derived from an EMBL/GenBank/DDBJ whole genome shotgun (WGS) entry which is preliminary data.</text>
</comment>
<feature type="transmembrane region" description="Helical" evidence="1">
    <location>
        <begin position="12"/>
        <end position="31"/>
    </location>
</feature>
<keyword evidence="1" id="KW-0812">Transmembrane</keyword>
<keyword evidence="1" id="KW-1133">Transmembrane helix</keyword>
<dbReference type="AlphaFoldDB" id="A0A955LL12"/>
<evidence type="ECO:0000313" key="3">
    <source>
        <dbReference type="Proteomes" id="UP000751518"/>
    </source>
</evidence>
<dbReference type="InterPro" id="IPR003425">
    <property type="entry name" value="CCB3/YggT"/>
</dbReference>
<organism evidence="2 3">
    <name type="scientific">candidate division WWE3 bacterium</name>
    <dbReference type="NCBI Taxonomy" id="2053526"/>
    <lineage>
        <taxon>Bacteria</taxon>
        <taxon>Katanobacteria</taxon>
    </lineage>
</organism>
<feature type="transmembrane region" description="Helical" evidence="1">
    <location>
        <begin position="77"/>
        <end position="97"/>
    </location>
</feature>
<proteinExistence type="predicted"/>
<accession>A0A955LL12</accession>